<accession>G4CPL1</accession>
<proteinExistence type="predicted"/>
<name>G4CPL1_9NEIS</name>
<keyword evidence="2" id="KW-1185">Reference proteome</keyword>
<dbReference type="PATRIC" id="fig|1030841.3.peg.999"/>
<organism evidence="1 2">
    <name type="scientific">Neisseria wadsworthii 9715</name>
    <dbReference type="NCBI Taxonomy" id="1030841"/>
    <lineage>
        <taxon>Bacteria</taxon>
        <taxon>Pseudomonadati</taxon>
        <taxon>Pseudomonadota</taxon>
        <taxon>Betaproteobacteria</taxon>
        <taxon>Neisseriales</taxon>
        <taxon>Neisseriaceae</taxon>
        <taxon>Neisseria</taxon>
    </lineage>
</organism>
<dbReference type="AlphaFoldDB" id="G4CPL1"/>
<dbReference type="HOGENOM" id="CLU_2330838_0_0_4"/>
<gene>
    <name evidence="1" type="ORF">HMPREF9370_1021</name>
</gene>
<dbReference type="EMBL" id="AGAZ01000039">
    <property type="protein sequence ID" value="EGZ47581.1"/>
    <property type="molecule type" value="Genomic_DNA"/>
</dbReference>
<reference evidence="1 2" key="1">
    <citation type="submission" date="2011-06" db="EMBL/GenBank/DDBJ databases">
        <authorList>
            <person name="Muzny D."/>
            <person name="Qin X."/>
            <person name="Deng J."/>
            <person name="Jiang H."/>
            <person name="Liu Y."/>
            <person name="Qu J."/>
            <person name="Song X.-Z."/>
            <person name="Zhang L."/>
            <person name="Thornton R."/>
            <person name="Coyle M."/>
            <person name="Francisco L."/>
            <person name="Jackson L."/>
            <person name="Javaid M."/>
            <person name="Korchina V."/>
            <person name="Kovar C."/>
            <person name="Mata R."/>
            <person name="Mathew T."/>
            <person name="Ngo R."/>
            <person name="Nguyen L."/>
            <person name="Nguyen N."/>
            <person name="Okwuonu G."/>
            <person name="Ongeri F."/>
            <person name="Pham C."/>
            <person name="Simmons D."/>
            <person name="Wilczek-Boney K."/>
            <person name="Hale W."/>
            <person name="Jakkamsetti A."/>
            <person name="Pham P."/>
            <person name="Ruth R."/>
            <person name="San Lucas F."/>
            <person name="Warren J."/>
            <person name="Zhang J."/>
            <person name="Zhao Z."/>
            <person name="Zhou C."/>
            <person name="Zhu D."/>
            <person name="Lee S."/>
            <person name="Bess C."/>
            <person name="Blankenburg K."/>
            <person name="Forbes L."/>
            <person name="Fu Q."/>
            <person name="Gubbala S."/>
            <person name="Hirani K."/>
            <person name="Jayaseelan J.C."/>
            <person name="Lara F."/>
            <person name="Munidasa M."/>
            <person name="Palculict T."/>
            <person name="Patil S."/>
            <person name="Pu L.-L."/>
            <person name="Saada N."/>
            <person name="Tang L."/>
            <person name="Weissenberger G."/>
            <person name="Zhu Y."/>
            <person name="Hemphill L."/>
            <person name="Shang Y."/>
            <person name="Youmans B."/>
            <person name="Ayvaz T."/>
            <person name="Ross M."/>
            <person name="Santibanez J."/>
            <person name="Aqrawi P."/>
            <person name="Gross S."/>
            <person name="Joshi V."/>
            <person name="Fowler G."/>
            <person name="Nazareth L."/>
            <person name="Reid J."/>
            <person name="Worley K."/>
            <person name="Petrosino J."/>
            <person name="Highlander S."/>
            <person name="Gibbs R."/>
        </authorList>
    </citation>
    <scope>NUCLEOTIDE SEQUENCE [LARGE SCALE GENOMIC DNA]</scope>
    <source>
        <strain evidence="1 2">9715</strain>
    </source>
</reference>
<comment type="caution">
    <text evidence="1">The sequence shown here is derived from an EMBL/GenBank/DDBJ whole genome shotgun (WGS) entry which is preliminary data.</text>
</comment>
<sequence>MHRADISLLRNINLRQIKTLRTNTMIRMASHKITHNPIKKRAFYNKHAQHTTKFSTIALNQQSPNQQFLYFYLLKNKMMTNITKKTLSHPLSKNKEPV</sequence>
<dbReference type="Proteomes" id="UP000005336">
    <property type="component" value="Unassembled WGS sequence"/>
</dbReference>
<evidence type="ECO:0000313" key="1">
    <source>
        <dbReference type="EMBL" id="EGZ47581.1"/>
    </source>
</evidence>
<dbReference type="STRING" id="1030841.HMPREF9370_1021"/>
<evidence type="ECO:0000313" key="2">
    <source>
        <dbReference type="Proteomes" id="UP000005336"/>
    </source>
</evidence>
<protein>
    <submittedName>
        <fullName evidence="1">Uncharacterized protein</fullName>
    </submittedName>
</protein>